<dbReference type="EMBL" id="JALBUF010000029">
    <property type="protein sequence ID" value="MCI0184844.1"/>
    <property type="molecule type" value="Genomic_DNA"/>
</dbReference>
<sequence>MELLRILKKEKLKIDHWREKESTRDAVWVAIKDFLYSGSTGLPVDSFTDENVNAKTDLVFRHVFWAYSTVPSLVYKDA</sequence>
<comment type="caution">
    <text evidence="1">The sequence shown here is derived from an EMBL/GenBank/DDBJ whole genome shotgun (WGS) entry which is preliminary data.</text>
</comment>
<evidence type="ECO:0000313" key="2">
    <source>
        <dbReference type="Proteomes" id="UP001139263"/>
    </source>
</evidence>
<organism evidence="1 2">
    <name type="scientific">Sulfoacidibacillus ferrooxidans</name>
    <dbReference type="NCBI Taxonomy" id="2005001"/>
    <lineage>
        <taxon>Bacteria</taxon>
        <taxon>Bacillati</taxon>
        <taxon>Bacillota</taxon>
        <taxon>Bacilli</taxon>
        <taxon>Bacillales</taxon>
        <taxon>Alicyclobacillaceae</taxon>
        <taxon>Sulfoacidibacillus</taxon>
    </lineage>
</organism>
<reference evidence="1" key="1">
    <citation type="submission" date="2022-03" db="EMBL/GenBank/DDBJ databases">
        <title>Draft Genome Sequence of Firmicute Strain S0AB, a Heterotrophic Iron/Sulfur-Oxidizing Extreme Acidophile.</title>
        <authorList>
            <person name="Vergara E."/>
            <person name="Pakostova E."/>
            <person name="Johnson D.B."/>
            <person name="Holmes D.S."/>
        </authorList>
    </citation>
    <scope>NUCLEOTIDE SEQUENCE</scope>
    <source>
        <strain evidence="1">S0AB</strain>
    </source>
</reference>
<evidence type="ECO:0000313" key="1">
    <source>
        <dbReference type="EMBL" id="MCI0184844.1"/>
    </source>
</evidence>
<name>A0A9X1VBM1_9BACL</name>
<gene>
    <name evidence="1" type="ORF">MM817_03141</name>
</gene>
<dbReference type="AlphaFoldDB" id="A0A9X1VBM1"/>
<keyword evidence="2" id="KW-1185">Reference proteome</keyword>
<protein>
    <submittedName>
        <fullName evidence="1">Uncharacterized protein</fullName>
    </submittedName>
</protein>
<accession>A0A9X1VBM1</accession>
<dbReference type="Proteomes" id="UP001139263">
    <property type="component" value="Unassembled WGS sequence"/>
</dbReference>
<proteinExistence type="predicted"/>